<dbReference type="PROSITE" id="PS50931">
    <property type="entry name" value="HTH_LYSR"/>
    <property type="match status" value="1"/>
</dbReference>
<dbReference type="RefSeq" id="WP_017826247.1">
    <property type="nucleotide sequence ID" value="NZ_JACBDC010000003.1"/>
</dbReference>
<dbReference type="Gene3D" id="1.10.10.10">
    <property type="entry name" value="Winged helix-like DNA-binding domain superfamily/Winged helix DNA-binding domain"/>
    <property type="match status" value="1"/>
</dbReference>
<keyword evidence="2" id="KW-0805">Transcription regulation</keyword>
<evidence type="ECO:0000256" key="4">
    <source>
        <dbReference type="ARBA" id="ARBA00023163"/>
    </source>
</evidence>
<reference evidence="8 9" key="1">
    <citation type="submission" date="2019-04" db="EMBL/GenBank/DDBJ databases">
        <title>Genome sequencing of Clostridium botulinum Groups I-IV and Clostridium butyricum.</title>
        <authorList>
            <person name="Brunt J."/>
            <person name="Van Vliet A.H.M."/>
            <person name="Stringer S.C."/>
            <person name="Carter A.T."/>
            <person name="Peck M.W."/>
        </authorList>
    </citation>
    <scope>NUCLEOTIDE SEQUENCE [LARGE SCALE GENOMIC DNA]</scope>
    <source>
        <strain evidence="6 9">1605</strain>
        <strain evidence="7 8">CB-K-33E</strain>
    </source>
</reference>
<comment type="caution">
    <text evidence="6">The sequence shown here is derived from an EMBL/GenBank/DDBJ whole genome shotgun (WGS) entry which is preliminary data.</text>
</comment>
<keyword evidence="3" id="KW-0238">DNA-binding</keyword>
<dbReference type="SUPFAM" id="SSF46785">
    <property type="entry name" value="Winged helix' DNA-binding domain"/>
    <property type="match status" value="1"/>
</dbReference>
<dbReference type="FunFam" id="1.10.10.10:FF:000001">
    <property type="entry name" value="LysR family transcriptional regulator"/>
    <property type="match status" value="1"/>
</dbReference>
<protein>
    <submittedName>
        <fullName evidence="6">LysR family transcriptional regulator</fullName>
    </submittedName>
</protein>
<name>A0A0M1LHN6_CLOBO</name>
<feature type="domain" description="HTH lysR-type" evidence="5">
    <location>
        <begin position="1"/>
        <end position="58"/>
    </location>
</feature>
<dbReference type="InterPro" id="IPR005119">
    <property type="entry name" value="LysR_subst-bd"/>
</dbReference>
<dbReference type="PRINTS" id="PR00039">
    <property type="entry name" value="HTHLYSR"/>
</dbReference>
<evidence type="ECO:0000313" key="6">
    <source>
        <dbReference type="EMBL" id="NFF88665.1"/>
    </source>
</evidence>
<evidence type="ECO:0000313" key="7">
    <source>
        <dbReference type="EMBL" id="NFN33829.1"/>
    </source>
</evidence>
<dbReference type="EMBL" id="SWOV01000036">
    <property type="protein sequence ID" value="NFF88665.1"/>
    <property type="molecule type" value="Genomic_DNA"/>
</dbReference>
<dbReference type="EMBL" id="SWVK01000002">
    <property type="protein sequence ID" value="NFN33829.1"/>
    <property type="molecule type" value="Genomic_DNA"/>
</dbReference>
<evidence type="ECO:0000256" key="2">
    <source>
        <dbReference type="ARBA" id="ARBA00023015"/>
    </source>
</evidence>
<dbReference type="Pfam" id="PF03466">
    <property type="entry name" value="LysR_substrate"/>
    <property type="match status" value="1"/>
</dbReference>
<dbReference type="InterPro" id="IPR036390">
    <property type="entry name" value="WH_DNA-bd_sf"/>
</dbReference>
<evidence type="ECO:0000313" key="9">
    <source>
        <dbReference type="Proteomes" id="UP000476820"/>
    </source>
</evidence>
<organism evidence="6 9">
    <name type="scientific">Clostridium botulinum</name>
    <dbReference type="NCBI Taxonomy" id="1491"/>
    <lineage>
        <taxon>Bacteria</taxon>
        <taxon>Bacillati</taxon>
        <taxon>Bacillota</taxon>
        <taxon>Clostridia</taxon>
        <taxon>Eubacteriales</taxon>
        <taxon>Clostridiaceae</taxon>
        <taxon>Clostridium</taxon>
    </lineage>
</organism>
<dbReference type="AlphaFoldDB" id="A0A0M1LHN6"/>
<dbReference type="PANTHER" id="PTHR30126:SF39">
    <property type="entry name" value="HTH-TYPE TRANSCRIPTIONAL REGULATOR CYSL"/>
    <property type="match status" value="1"/>
</dbReference>
<dbReference type="Pfam" id="PF00126">
    <property type="entry name" value="HTH_1"/>
    <property type="match status" value="1"/>
</dbReference>
<evidence type="ECO:0000256" key="3">
    <source>
        <dbReference type="ARBA" id="ARBA00023125"/>
    </source>
</evidence>
<dbReference type="PANTHER" id="PTHR30126">
    <property type="entry name" value="HTH-TYPE TRANSCRIPTIONAL REGULATOR"/>
    <property type="match status" value="1"/>
</dbReference>
<dbReference type="OrthoDB" id="1652954at2"/>
<proteinExistence type="inferred from homology"/>
<evidence type="ECO:0000313" key="8">
    <source>
        <dbReference type="Proteomes" id="UP000473681"/>
    </source>
</evidence>
<accession>A0A0M1LHN6</accession>
<dbReference type="Gene3D" id="3.40.190.290">
    <property type="match status" value="1"/>
</dbReference>
<keyword evidence="4" id="KW-0804">Transcription</keyword>
<dbReference type="Proteomes" id="UP000473681">
    <property type="component" value="Unassembled WGS sequence"/>
</dbReference>
<dbReference type="GO" id="GO:0000976">
    <property type="term" value="F:transcription cis-regulatory region binding"/>
    <property type="evidence" value="ECO:0007669"/>
    <property type="project" value="TreeGrafter"/>
</dbReference>
<evidence type="ECO:0000259" key="5">
    <source>
        <dbReference type="PROSITE" id="PS50931"/>
    </source>
</evidence>
<dbReference type="InterPro" id="IPR036388">
    <property type="entry name" value="WH-like_DNA-bd_sf"/>
</dbReference>
<evidence type="ECO:0000256" key="1">
    <source>
        <dbReference type="ARBA" id="ARBA00009437"/>
    </source>
</evidence>
<dbReference type="SUPFAM" id="SSF53850">
    <property type="entry name" value="Periplasmic binding protein-like II"/>
    <property type="match status" value="1"/>
</dbReference>
<dbReference type="GO" id="GO:0003700">
    <property type="term" value="F:DNA-binding transcription factor activity"/>
    <property type="evidence" value="ECO:0007669"/>
    <property type="project" value="InterPro"/>
</dbReference>
<sequence>MNLNQLYYFKTIAKLQHFRLAAQELNISQPSLSYAMANLEEELETCLFEKHGRNVILTKYGKIFLEYVEKSLSILELGEEKVRKLSNNETGNIDISYVFPLAPSYIPKTVRHFLDIQENKDITFTFKEGITSEIIQGLKTSKYDVGFCSFSENEPAIIFEPILKQELIVIAPLNHPLSKFDSIDLLEIEPYPLIVYEKETGLGKLTLEMFKTISLSPNIIFEGGNEHAIAGLVSENFGVAVVAKTPDLDNINVKQIQIKNLEFNRYIYLAYVKDRYLNPAVKKFINHVKDSKLTL</sequence>
<gene>
    <name evidence="6" type="ORF">FC774_12430</name>
    <name evidence="7" type="ORF">FDB51_01535</name>
</gene>
<dbReference type="InterPro" id="IPR000847">
    <property type="entry name" value="LysR_HTH_N"/>
</dbReference>
<comment type="similarity">
    <text evidence="1">Belongs to the LysR transcriptional regulatory family.</text>
</comment>
<dbReference type="Proteomes" id="UP000476820">
    <property type="component" value="Unassembled WGS sequence"/>
</dbReference>